<reference evidence="12" key="1">
    <citation type="submission" date="2021-02" db="EMBL/GenBank/DDBJ databases">
        <authorList>
            <person name="Nowell W R."/>
        </authorList>
    </citation>
    <scope>NUCLEOTIDE SEQUENCE</scope>
</reference>
<dbReference type="GO" id="GO:0016992">
    <property type="term" value="F:lipoate synthase activity"/>
    <property type="evidence" value="ECO:0007669"/>
    <property type="project" value="UniProtKB-UniRule"/>
</dbReference>
<evidence type="ECO:0000259" key="10">
    <source>
        <dbReference type="PROSITE" id="PS51918"/>
    </source>
</evidence>
<dbReference type="Pfam" id="PF04055">
    <property type="entry name" value="Radical_SAM"/>
    <property type="match status" value="1"/>
</dbReference>
<dbReference type="SFLD" id="SFLDF00271">
    <property type="entry name" value="lipoyl_synthase"/>
    <property type="match status" value="1"/>
</dbReference>
<dbReference type="Proteomes" id="UP000677228">
    <property type="component" value="Unassembled WGS sequence"/>
</dbReference>
<dbReference type="GO" id="GO:0046872">
    <property type="term" value="F:metal ion binding"/>
    <property type="evidence" value="ECO:0007669"/>
    <property type="project" value="UniProtKB-KW"/>
</dbReference>
<dbReference type="EMBL" id="CAJOBC010048357">
    <property type="protein sequence ID" value="CAF4168968.1"/>
    <property type="molecule type" value="Genomic_DNA"/>
</dbReference>
<keyword evidence="6 9" id="KW-0408">Iron</keyword>
<comment type="pathway">
    <text evidence="9">Protein modification; protein lipoylation via endogenous pathway; protein N(6)-(lipoyl)lysine from octanoyl-[acyl-carrier-protein]: step 2/2.</text>
</comment>
<evidence type="ECO:0000256" key="2">
    <source>
        <dbReference type="ARBA" id="ARBA00022485"/>
    </source>
</evidence>
<dbReference type="Pfam" id="PF16881">
    <property type="entry name" value="LIAS_N"/>
    <property type="match status" value="1"/>
</dbReference>
<dbReference type="SFLD" id="SFLDS00029">
    <property type="entry name" value="Radical_SAM"/>
    <property type="match status" value="1"/>
</dbReference>
<dbReference type="OrthoDB" id="3231at2759"/>
<dbReference type="EMBL" id="CAJOBA010000718">
    <property type="protein sequence ID" value="CAF3551836.1"/>
    <property type="molecule type" value="Genomic_DNA"/>
</dbReference>
<evidence type="ECO:0000256" key="7">
    <source>
        <dbReference type="ARBA" id="ARBA00023014"/>
    </source>
</evidence>
<feature type="binding site" evidence="9">
    <location>
        <position position="143"/>
    </location>
    <ligand>
        <name>[4Fe-4S] cluster</name>
        <dbReference type="ChEBI" id="CHEBI:49883"/>
        <label>2</label>
        <note>4Fe-4S-S-AdoMet</note>
    </ligand>
</feature>
<keyword evidence="7 9" id="KW-0411">Iron-sulfur</keyword>
<dbReference type="EC" id="2.8.1.8" evidence="9"/>
<evidence type="ECO:0000256" key="9">
    <source>
        <dbReference type="HAMAP-Rule" id="MF_03123"/>
    </source>
</evidence>
<dbReference type="SUPFAM" id="SSF102114">
    <property type="entry name" value="Radical SAM enzymes"/>
    <property type="match status" value="1"/>
</dbReference>
<dbReference type="UniPathway" id="UPA00538">
    <property type="reaction ID" value="UER00593"/>
</dbReference>
<keyword evidence="2 9" id="KW-0004">4Fe-4S</keyword>
<evidence type="ECO:0000313" key="14">
    <source>
        <dbReference type="EMBL" id="CAF4168968.1"/>
    </source>
</evidence>
<dbReference type="InterPro" id="IPR003698">
    <property type="entry name" value="Lipoyl_synth"/>
</dbReference>
<gene>
    <name evidence="12" type="ORF">GPM918_LOCUS29535</name>
    <name evidence="11" type="ORF">OVA965_LOCUS3082</name>
    <name evidence="14" type="ORF">SRO942_LOCUS30113</name>
    <name evidence="13" type="ORF">TMI583_LOCUS3081</name>
</gene>
<dbReference type="PROSITE" id="PS51918">
    <property type="entry name" value="RADICAL_SAM"/>
    <property type="match status" value="1"/>
</dbReference>
<name>A0A815F7M0_9BILA</name>
<keyword evidence="5 9" id="KW-0479">Metal-binding</keyword>
<sequence length="375" mass="42867">MAKVIIFSIQEGLLINYSRNIFCLFSTRCQSTKSSHRFIDGPDFQSFLRGDIPSKTSSNSYTGNLVRKKSEHLRIPPWLKTEIPIGKNYSNLKQTLSKLDLNTVCVEAKCPNINECWNGGENQISTATIMLGGDECTRGCRFCSVKTNRKPQPLDPLEPQKTAEAISKWNIDYIVLTSVDRDDLDDQGSKHIAKTIKEIKLLKPNLLIECLTPDFRGNHQCIETIINSGVDVYSHNIETVKELQSFVRDLRASYDQSLNVLKYVKSIKSNIITKTSLMLGLGETDEQIKQTLDDIKLAQIDCLTLGQYMRPTKRHLKVKEYITPEKFDFWKQYGENYLGFKYVASGPLVRSSYRAGEYFIKNIINKQKEQIQNKI</sequence>
<dbReference type="CDD" id="cd01335">
    <property type="entry name" value="Radical_SAM"/>
    <property type="match status" value="1"/>
</dbReference>
<dbReference type="InterPro" id="IPR031691">
    <property type="entry name" value="LIAS_N"/>
</dbReference>
<dbReference type="NCBIfam" id="TIGR00510">
    <property type="entry name" value="lipA"/>
    <property type="match status" value="1"/>
</dbReference>
<feature type="domain" description="Radical SAM core" evidence="10">
    <location>
        <begin position="119"/>
        <end position="341"/>
    </location>
</feature>
<evidence type="ECO:0000256" key="5">
    <source>
        <dbReference type="ARBA" id="ARBA00022723"/>
    </source>
</evidence>
<feature type="binding site" evidence="9">
    <location>
        <position position="140"/>
    </location>
    <ligand>
        <name>[4Fe-4S] cluster</name>
        <dbReference type="ChEBI" id="CHEBI:49883"/>
        <label>2</label>
        <note>4Fe-4S-S-AdoMet</note>
    </ligand>
</feature>
<comment type="subcellular location">
    <subcellularLocation>
        <location evidence="1 9">Mitochondrion</location>
    </subcellularLocation>
</comment>
<comment type="function">
    <text evidence="9">Catalyzes the radical-mediated insertion of two sulfur atoms into the C-6 and C-8 positions of the octanoyl moiety bound to the lipoyl domains of lipoate-dependent enzymes, thereby converting the octanoylated domains into lipoylated derivatives.</text>
</comment>
<feature type="binding site" evidence="9">
    <location>
        <position position="110"/>
    </location>
    <ligand>
        <name>[4Fe-4S] cluster</name>
        <dbReference type="ChEBI" id="CHEBI:49883"/>
        <label>1</label>
    </ligand>
</feature>
<dbReference type="InterPro" id="IPR006638">
    <property type="entry name" value="Elp3/MiaA/NifB-like_rSAM"/>
</dbReference>
<evidence type="ECO:0000256" key="6">
    <source>
        <dbReference type="ARBA" id="ARBA00023004"/>
    </source>
</evidence>
<keyword evidence="9" id="KW-0496">Mitochondrion</keyword>
<dbReference type="GO" id="GO:0051539">
    <property type="term" value="F:4 iron, 4 sulfur cluster binding"/>
    <property type="evidence" value="ECO:0007669"/>
    <property type="project" value="UniProtKB-UniRule"/>
</dbReference>
<dbReference type="EMBL" id="CAJNOK010000718">
    <property type="protein sequence ID" value="CAF0770987.1"/>
    <property type="molecule type" value="Genomic_DNA"/>
</dbReference>
<accession>A0A815F7M0</accession>
<dbReference type="InterPro" id="IPR007197">
    <property type="entry name" value="rSAM"/>
</dbReference>
<dbReference type="PANTHER" id="PTHR10949:SF0">
    <property type="entry name" value="LIPOYL SYNTHASE, MITOCHONDRIAL"/>
    <property type="match status" value="1"/>
</dbReference>
<evidence type="ECO:0000313" key="12">
    <source>
        <dbReference type="EMBL" id="CAF1322309.1"/>
    </source>
</evidence>
<dbReference type="GO" id="GO:0005739">
    <property type="term" value="C:mitochondrion"/>
    <property type="evidence" value="ECO:0007669"/>
    <property type="project" value="UniProtKB-SubCell"/>
</dbReference>
<evidence type="ECO:0000256" key="3">
    <source>
        <dbReference type="ARBA" id="ARBA00022679"/>
    </source>
</evidence>
<keyword evidence="4 9" id="KW-0949">S-adenosyl-L-methionine</keyword>
<dbReference type="GO" id="GO:0009249">
    <property type="term" value="P:protein lipoylation"/>
    <property type="evidence" value="ECO:0007669"/>
    <property type="project" value="UniProtKB-UniRule"/>
</dbReference>
<keyword evidence="3 9" id="KW-0808">Transferase</keyword>
<comment type="caution">
    <text evidence="12">The sequence shown here is derived from an EMBL/GenBank/DDBJ whole genome shotgun (WGS) entry which is preliminary data.</text>
</comment>
<comment type="catalytic activity">
    <reaction evidence="8 9">
        <text>[[Fe-S] cluster scaffold protein carrying a second [4Fe-4S](2+) cluster] + N(6)-octanoyl-L-lysyl-[protein] + 2 oxidized [2Fe-2S]-[ferredoxin] + 2 S-adenosyl-L-methionine + 4 H(+) = [[Fe-S] cluster scaffold protein] + N(6)-[(R)-dihydrolipoyl]-L-lysyl-[protein] + 4 Fe(3+) + 2 hydrogen sulfide + 2 5'-deoxyadenosine + 2 L-methionine + 2 reduced [2Fe-2S]-[ferredoxin]</text>
        <dbReference type="Rhea" id="RHEA:16585"/>
        <dbReference type="Rhea" id="RHEA-COMP:9928"/>
        <dbReference type="Rhea" id="RHEA-COMP:10000"/>
        <dbReference type="Rhea" id="RHEA-COMP:10001"/>
        <dbReference type="Rhea" id="RHEA-COMP:10475"/>
        <dbReference type="Rhea" id="RHEA-COMP:14568"/>
        <dbReference type="Rhea" id="RHEA-COMP:14569"/>
        <dbReference type="ChEBI" id="CHEBI:15378"/>
        <dbReference type="ChEBI" id="CHEBI:17319"/>
        <dbReference type="ChEBI" id="CHEBI:29034"/>
        <dbReference type="ChEBI" id="CHEBI:29919"/>
        <dbReference type="ChEBI" id="CHEBI:33722"/>
        <dbReference type="ChEBI" id="CHEBI:33737"/>
        <dbReference type="ChEBI" id="CHEBI:33738"/>
        <dbReference type="ChEBI" id="CHEBI:57844"/>
        <dbReference type="ChEBI" id="CHEBI:59789"/>
        <dbReference type="ChEBI" id="CHEBI:78809"/>
        <dbReference type="ChEBI" id="CHEBI:83100"/>
        <dbReference type="EC" id="2.8.1.8"/>
    </reaction>
</comment>
<dbReference type="FunFam" id="3.20.20.70:FF:000036">
    <property type="entry name" value="Lipoyl synthase, mitochondrial"/>
    <property type="match status" value="1"/>
</dbReference>
<feature type="binding site" evidence="9">
    <location>
        <position position="105"/>
    </location>
    <ligand>
        <name>[4Fe-4S] cluster</name>
        <dbReference type="ChEBI" id="CHEBI:49883"/>
        <label>1</label>
    </ligand>
</feature>
<organism evidence="12 15">
    <name type="scientific">Didymodactylos carnosus</name>
    <dbReference type="NCBI Taxonomy" id="1234261"/>
    <lineage>
        <taxon>Eukaryota</taxon>
        <taxon>Metazoa</taxon>
        <taxon>Spiralia</taxon>
        <taxon>Gnathifera</taxon>
        <taxon>Rotifera</taxon>
        <taxon>Eurotatoria</taxon>
        <taxon>Bdelloidea</taxon>
        <taxon>Philodinida</taxon>
        <taxon>Philodinidae</taxon>
        <taxon>Didymodactylos</taxon>
    </lineage>
</organism>
<dbReference type="SMART" id="SM00729">
    <property type="entry name" value="Elp3"/>
    <property type="match status" value="1"/>
</dbReference>
<dbReference type="SFLD" id="SFLDG01058">
    <property type="entry name" value="lipoyl_synthase_like"/>
    <property type="match status" value="1"/>
</dbReference>
<dbReference type="PIRSF" id="PIRSF005963">
    <property type="entry name" value="Lipoyl_synth"/>
    <property type="match status" value="1"/>
</dbReference>
<evidence type="ECO:0000256" key="1">
    <source>
        <dbReference type="ARBA" id="ARBA00004173"/>
    </source>
</evidence>
<evidence type="ECO:0000256" key="8">
    <source>
        <dbReference type="ARBA" id="ARBA00047326"/>
    </source>
</evidence>
<feature type="binding site" evidence="9">
    <location>
        <position position="116"/>
    </location>
    <ligand>
        <name>[4Fe-4S] cluster</name>
        <dbReference type="ChEBI" id="CHEBI:49883"/>
        <label>1</label>
    </ligand>
</feature>
<evidence type="ECO:0000313" key="13">
    <source>
        <dbReference type="EMBL" id="CAF3551836.1"/>
    </source>
</evidence>
<dbReference type="Proteomes" id="UP000681722">
    <property type="component" value="Unassembled WGS sequence"/>
</dbReference>
<evidence type="ECO:0000313" key="15">
    <source>
        <dbReference type="Proteomes" id="UP000663829"/>
    </source>
</evidence>
<dbReference type="Gene3D" id="3.20.20.70">
    <property type="entry name" value="Aldolase class I"/>
    <property type="match status" value="1"/>
</dbReference>
<evidence type="ECO:0000313" key="11">
    <source>
        <dbReference type="EMBL" id="CAF0770987.1"/>
    </source>
</evidence>
<proteinExistence type="inferred from homology"/>
<evidence type="ECO:0000256" key="4">
    <source>
        <dbReference type="ARBA" id="ARBA00022691"/>
    </source>
</evidence>
<dbReference type="Proteomes" id="UP000682733">
    <property type="component" value="Unassembled WGS sequence"/>
</dbReference>
<dbReference type="NCBIfam" id="NF004019">
    <property type="entry name" value="PRK05481.1"/>
    <property type="match status" value="1"/>
</dbReference>
<keyword evidence="15" id="KW-1185">Reference proteome</keyword>
<dbReference type="NCBIfam" id="NF009544">
    <property type="entry name" value="PRK12928.1"/>
    <property type="match status" value="1"/>
</dbReference>
<dbReference type="InterPro" id="IPR013785">
    <property type="entry name" value="Aldolase_TIM"/>
</dbReference>
<dbReference type="EMBL" id="CAJNOQ010013473">
    <property type="protein sequence ID" value="CAF1322309.1"/>
    <property type="molecule type" value="Genomic_DNA"/>
</dbReference>
<dbReference type="InterPro" id="IPR058240">
    <property type="entry name" value="rSAM_sf"/>
</dbReference>
<dbReference type="Proteomes" id="UP000663829">
    <property type="component" value="Unassembled WGS sequence"/>
</dbReference>
<comment type="similarity">
    <text evidence="9">Belongs to the radical SAM superfamily. Lipoyl synthase family.</text>
</comment>
<feature type="binding site" evidence="9">
    <location>
        <position position="352"/>
    </location>
    <ligand>
        <name>[4Fe-4S] cluster</name>
        <dbReference type="ChEBI" id="CHEBI:49883"/>
        <label>1</label>
    </ligand>
</feature>
<feature type="binding site" evidence="9">
    <location>
        <position position="136"/>
    </location>
    <ligand>
        <name>[4Fe-4S] cluster</name>
        <dbReference type="ChEBI" id="CHEBI:49883"/>
        <label>2</label>
        <note>4Fe-4S-S-AdoMet</note>
    </ligand>
</feature>
<dbReference type="HAMAP" id="MF_00206">
    <property type="entry name" value="Lipoyl_synth"/>
    <property type="match status" value="1"/>
</dbReference>
<dbReference type="AlphaFoldDB" id="A0A815F7M0"/>
<comment type="cofactor">
    <cofactor evidence="9">
        <name>[4Fe-4S] cluster</name>
        <dbReference type="ChEBI" id="CHEBI:49883"/>
    </cofactor>
    <text evidence="9">Binds 2 [4Fe-4S] clusters per subunit. One cluster is coordinated with 3 cysteines and an exchangeable S-adenosyl-L-methionine.</text>
</comment>
<dbReference type="PANTHER" id="PTHR10949">
    <property type="entry name" value="LIPOYL SYNTHASE"/>
    <property type="match status" value="1"/>
</dbReference>
<protein>
    <recommendedName>
        <fullName evidence="9">Lipoyl synthase, mitochondrial</fullName>
        <ecNumber evidence="9">2.8.1.8</ecNumber>
    </recommendedName>
    <alternativeName>
        <fullName evidence="9">Lipoate synthase</fullName>
        <shortName evidence="9">LS</shortName>
        <shortName evidence="9">Lip-syn</shortName>
    </alternativeName>
    <alternativeName>
        <fullName evidence="9">Lipoic acid synthase</fullName>
    </alternativeName>
</protein>